<keyword evidence="2" id="KW-0472">Membrane</keyword>
<evidence type="ECO:0000313" key="4">
    <source>
        <dbReference type="EMBL" id="KAF8730274.1"/>
    </source>
</evidence>
<name>A0A835F758_9POAL</name>
<keyword evidence="2" id="KW-1133">Transmembrane helix</keyword>
<organism evidence="4 5">
    <name type="scientific">Digitaria exilis</name>
    <dbReference type="NCBI Taxonomy" id="1010633"/>
    <lineage>
        <taxon>Eukaryota</taxon>
        <taxon>Viridiplantae</taxon>
        <taxon>Streptophyta</taxon>
        <taxon>Embryophyta</taxon>
        <taxon>Tracheophyta</taxon>
        <taxon>Spermatophyta</taxon>
        <taxon>Magnoliopsida</taxon>
        <taxon>Liliopsida</taxon>
        <taxon>Poales</taxon>
        <taxon>Poaceae</taxon>
        <taxon>PACMAD clade</taxon>
        <taxon>Panicoideae</taxon>
        <taxon>Panicodae</taxon>
        <taxon>Paniceae</taxon>
        <taxon>Anthephorinae</taxon>
        <taxon>Digitaria</taxon>
    </lineage>
</organism>
<gene>
    <name evidence="4" type="ORF">HU200_017257</name>
</gene>
<evidence type="ECO:0000256" key="2">
    <source>
        <dbReference type="SAM" id="Phobius"/>
    </source>
</evidence>
<dbReference type="EMBL" id="JACEFO010001619">
    <property type="protein sequence ID" value="KAF8730274.1"/>
    <property type="molecule type" value="Genomic_DNA"/>
</dbReference>
<protein>
    <recommendedName>
        <fullName evidence="3">DUF7036 domain-containing protein</fullName>
    </recommendedName>
</protein>
<feature type="region of interest" description="Disordered" evidence="1">
    <location>
        <begin position="1"/>
        <end position="20"/>
    </location>
</feature>
<feature type="domain" description="DUF7036" evidence="3">
    <location>
        <begin position="79"/>
        <end position="168"/>
    </location>
</feature>
<dbReference type="Proteomes" id="UP000636709">
    <property type="component" value="Unassembled WGS sequence"/>
</dbReference>
<dbReference type="InterPro" id="IPR055464">
    <property type="entry name" value="DUF7036"/>
</dbReference>
<feature type="domain" description="DUF7036" evidence="3">
    <location>
        <begin position="201"/>
        <end position="293"/>
    </location>
</feature>
<evidence type="ECO:0000259" key="3">
    <source>
        <dbReference type="Pfam" id="PF23041"/>
    </source>
</evidence>
<proteinExistence type="predicted"/>
<feature type="transmembrane region" description="Helical" evidence="2">
    <location>
        <begin position="38"/>
        <end position="56"/>
    </location>
</feature>
<keyword evidence="5" id="KW-1185">Reference proteome</keyword>
<sequence length="399" mass="44038">MGKAGRAEQAFPNAAPATTSSHRRCGTFVGNLVNGKCVSVMLLAVGVFLSALLMLLHLRASGGGVPDVPDIPTEIEGGFVLLVPHSEIASEDRRLEKEIYNQIGVPNSKVSVSMRPYDYTNTTYVKFCVLPDPRNTSMSIKSIDALRTSLIRLTLQQLNLSLTPCVFGNPLCLEILGFPGGITLMLPHNASHAGPVQPLFNITFDLTIREVREFLEEMKDELALILQKRPDEELFVKLTNMNGSTVATPVTVQVSISLRDHSNFLHSYRLKQLAQIIKAWSPRNLGLNTSIFGTIRDLKLSPLLEAFLPSLAPSLPPMPTPSISWPPISEPPKTNVYRDFLCPALVKKQNEATPHRRLMRVSSMVISPKLSAWLHRKYAFEGKMAAPTLVVPVPEKKMT</sequence>
<evidence type="ECO:0000313" key="5">
    <source>
        <dbReference type="Proteomes" id="UP000636709"/>
    </source>
</evidence>
<keyword evidence="2" id="KW-0812">Transmembrane</keyword>
<dbReference type="Pfam" id="PF23041">
    <property type="entry name" value="DUF7036"/>
    <property type="match status" value="2"/>
</dbReference>
<accession>A0A835F758</accession>
<dbReference type="AlphaFoldDB" id="A0A835F758"/>
<dbReference type="OrthoDB" id="611787at2759"/>
<dbReference type="PANTHER" id="PTHR33826">
    <property type="entry name" value="F20B24.21"/>
    <property type="match status" value="1"/>
</dbReference>
<reference evidence="4" key="1">
    <citation type="submission" date="2020-07" db="EMBL/GenBank/DDBJ databases">
        <title>Genome sequence and genetic diversity analysis of an under-domesticated orphan crop, white fonio (Digitaria exilis).</title>
        <authorList>
            <person name="Bennetzen J.L."/>
            <person name="Chen S."/>
            <person name="Ma X."/>
            <person name="Wang X."/>
            <person name="Yssel A.E.J."/>
            <person name="Chaluvadi S.R."/>
            <person name="Johnson M."/>
            <person name="Gangashetty P."/>
            <person name="Hamidou F."/>
            <person name="Sanogo M.D."/>
            <person name="Zwaenepoel A."/>
            <person name="Wallace J."/>
            <person name="Van De Peer Y."/>
            <person name="Van Deynze A."/>
        </authorList>
    </citation>
    <scope>NUCLEOTIDE SEQUENCE</scope>
    <source>
        <tissue evidence="4">Leaves</tissue>
    </source>
</reference>
<evidence type="ECO:0000256" key="1">
    <source>
        <dbReference type="SAM" id="MobiDB-lite"/>
    </source>
</evidence>
<dbReference type="PANTHER" id="PTHR33826:SF1">
    <property type="entry name" value="OS02G0768000 PROTEIN"/>
    <property type="match status" value="1"/>
</dbReference>
<comment type="caution">
    <text evidence="4">The sequence shown here is derived from an EMBL/GenBank/DDBJ whole genome shotgun (WGS) entry which is preliminary data.</text>
</comment>